<feature type="domain" description="GST N-terminal" evidence="4">
    <location>
        <begin position="4"/>
        <end position="94"/>
    </location>
</feature>
<dbReference type="InterPro" id="IPR036249">
    <property type="entry name" value="Thioredoxin-like_sf"/>
</dbReference>
<dbReference type="VEuPathDB" id="FungiDB:An11g02160"/>
<dbReference type="VEuPathDB" id="FungiDB:ASPNIDRAFT2_1187486"/>
<reference evidence="7" key="1">
    <citation type="journal article" date="2016" name="Genome Announc.">
        <title>Draft genome sequence of Aspergillus niger strain An76.</title>
        <authorList>
            <person name="Gong W."/>
            <person name="Cheng Z."/>
            <person name="Zhang H."/>
            <person name="Liu L."/>
            <person name="Gao P."/>
            <person name="Wang L."/>
        </authorList>
    </citation>
    <scope>NUCLEOTIDE SEQUENCE [LARGE SCALE GENOMIC DNA]</scope>
    <source>
        <strain evidence="7">An76</strain>
    </source>
</reference>
<dbReference type="Pfam" id="PF13409">
    <property type="entry name" value="GST_N_2"/>
    <property type="match status" value="1"/>
</dbReference>
<sequence length="232" mass="25868">MPEQTITLHTYFRSSCSARLRIALNLKSIPYTSIPINLLKNEHHNTQNTSLNPSASVPTLIIENPEHTNDGKTIIIPQSLAALEYLEETHPTAHPLLPPTSDTTARATVRTLANIIACDVQPVTNMRILKRVAPLGVDRETWSKELVEDGFRAYEAIAEKTAGRYSVGDEITLADVCLLPAVWGAERVGVDLGNFPVIKGVRERLEEVEAVRRAHWRCQDDTPEEFRVGDKQ</sequence>
<dbReference type="InterPro" id="IPR004045">
    <property type="entry name" value="Glutathione_S-Trfase_N"/>
</dbReference>
<dbReference type="InterPro" id="IPR004046">
    <property type="entry name" value="GST_C"/>
</dbReference>
<dbReference type="VEuPathDB" id="FungiDB:ATCC64974_88650"/>
<organism evidence="6 7">
    <name type="scientific">Aspergillus niger</name>
    <dbReference type="NCBI Taxonomy" id="5061"/>
    <lineage>
        <taxon>Eukaryota</taxon>
        <taxon>Fungi</taxon>
        <taxon>Dikarya</taxon>
        <taxon>Ascomycota</taxon>
        <taxon>Pezizomycotina</taxon>
        <taxon>Eurotiomycetes</taxon>
        <taxon>Eurotiomycetidae</taxon>
        <taxon>Eurotiales</taxon>
        <taxon>Aspergillaceae</taxon>
        <taxon>Aspergillus</taxon>
        <taxon>Aspergillus subgen. Circumdati</taxon>
    </lineage>
</organism>
<dbReference type="GO" id="GO:0005739">
    <property type="term" value="C:mitochondrion"/>
    <property type="evidence" value="ECO:0007669"/>
    <property type="project" value="TreeGrafter"/>
</dbReference>
<feature type="domain" description="GST C-terminal" evidence="5">
    <location>
        <begin position="102"/>
        <end position="224"/>
    </location>
</feature>
<dbReference type="PANTHER" id="PTHR42673">
    <property type="entry name" value="MALEYLACETOACETATE ISOMERASE"/>
    <property type="match status" value="1"/>
</dbReference>
<dbReference type="GO" id="GO:0004364">
    <property type="term" value="F:glutathione transferase activity"/>
    <property type="evidence" value="ECO:0007669"/>
    <property type="project" value="TreeGrafter"/>
</dbReference>
<dbReference type="SUPFAM" id="SSF52833">
    <property type="entry name" value="Thioredoxin-like"/>
    <property type="match status" value="1"/>
</dbReference>
<keyword evidence="3 6" id="KW-0413">Isomerase</keyword>
<dbReference type="InterPro" id="IPR034333">
    <property type="entry name" value="GST_Zeta_N"/>
</dbReference>
<comment type="caution">
    <text evidence="6">The sequence shown here is derived from an EMBL/GenBank/DDBJ whole genome shotgun (WGS) entry which is preliminary data.</text>
</comment>
<evidence type="ECO:0000256" key="2">
    <source>
        <dbReference type="ARBA" id="ARBA00010007"/>
    </source>
</evidence>
<dbReference type="Gene3D" id="3.40.30.10">
    <property type="entry name" value="Glutaredoxin"/>
    <property type="match status" value="1"/>
</dbReference>
<accession>A0A117E076</accession>
<gene>
    <name evidence="6" type="ORF">ABL_04773</name>
</gene>
<dbReference type="InterPro" id="IPR036282">
    <property type="entry name" value="Glutathione-S-Trfase_C_sf"/>
</dbReference>
<dbReference type="SFLD" id="SFLDG00358">
    <property type="entry name" value="Main_(cytGST)"/>
    <property type="match status" value="1"/>
</dbReference>
<dbReference type="CDD" id="cd03191">
    <property type="entry name" value="GST_C_Zeta"/>
    <property type="match status" value="1"/>
</dbReference>
<dbReference type="FunFam" id="1.20.1050.10:FF:000010">
    <property type="entry name" value="Maleylacetoacetate isomerase isoform 1"/>
    <property type="match status" value="1"/>
</dbReference>
<dbReference type="InterPro" id="IPR005955">
    <property type="entry name" value="GST_Zeta"/>
</dbReference>
<dbReference type="GO" id="GO:0006749">
    <property type="term" value="P:glutathione metabolic process"/>
    <property type="evidence" value="ECO:0007669"/>
    <property type="project" value="TreeGrafter"/>
</dbReference>
<dbReference type="Pfam" id="PF00043">
    <property type="entry name" value="GST_C"/>
    <property type="match status" value="1"/>
</dbReference>
<dbReference type="InterPro" id="IPR010987">
    <property type="entry name" value="Glutathione-S-Trfase_C-like"/>
</dbReference>
<evidence type="ECO:0000259" key="4">
    <source>
        <dbReference type="PROSITE" id="PS50404"/>
    </source>
</evidence>
<dbReference type="Gene3D" id="1.20.1050.10">
    <property type="match status" value="1"/>
</dbReference>
<dbReference type="GO" id="GO:0016034">
    <property type="term" value="F:maleylacetoacetate isomerase activity"/>
    <property type="evidence" value="ECO:0007669"/>
    <property type="project" value="TreeGrafter"/>
</dbReference>
<dbReference type="OMA" id="VYNAHRF"/>
<dbReference type="GO" id="GO:0006559">
    <property type="term" value="P:L-phenylalanine catabolic process"/>
    <property type="evidence" value="ECO:0007669"/>
    <property type="project" value="TreeGrafter"/>
</dbReference>
<protein>
    <submittedName>
        <fullName evidence="6">Maleylacetoacetate isomerase MaiA</fullName>
    </submittedName>
</protein>
<dbReference type="OrthoDB" id="202840at2759"/>
<evidence type="ECO:0000256" key="1">
    <source>
        <dbReference type="ARBA" id="ARBA00005023"/>
    </source>
</evidence>
<dbReference type="AlphaFoldDB" id="A0A117E076"/>
<evidence type="ECO:0000313" key="6">
    <source>
        <dbReference type="EMBL" id="GAQ42112.1"/>
    </source>
</evidence>
<dbReference type="SUPFAM" id="SSF47616">
    <property type="entry name" value="GST C-terminal domain-like"/>
    <property type="match status" value="1"/>
</dbReference>
<comment type="similarity">
    <text evidence="2">Belongs to the GST superfamily. Zeta family.</text>
</comment>
<dbReference type="PANTHER" id="PTHR42673:SF4">
    <property type="entry name" value="MALEYLACETOACETATE ISOMERASE"/>
    <property type="match status" value="1"/>
</dbReference>
<dbReference type="NCBIfam" id="TIGR01262">
    <property type="entry name" value="maiA"/>
    <property type="match status" value="1"/>
</dbReference>
<dbReference type="PROSITE" id="PS50405">
    <property type="entry name" value="GST_CTER"/>
    <property type="match status" value="1"/>
</dbReference>
<dbReference type="EMBL" id="BCMY01000007">
    <property type="protein sequence ID" value="GAQ42112.1"/>
    <property type="molecule type" value="Genomic_DNA"/>
</dbReference>
<proteinExistence type="inferred from homology"/>
<dbReference type="SFLD" id="SFLDS00019">
    <property type="entry name" value="Glutathione_Transferase_(cytos"/>
    <property type="match status" value="1"/>
</dbReference>
<dbReference type="Proteomes" id="UP000068243">
    <property type="component" value="Unassembled WGS sequence"/>
</dbReference>
<evidence type="ECO:0000313" key="7">
    <source>
        <dbReference type="Proteomes" id="UP000068243"/>
    </source>
</evidence>
<evidence type="ECO:0000259" key="5">
    <source>
        <dbReference type="PROSITE" id="PS50405"/>
    </source>
</evidence>
<evidence type="ECO:0000256" key="3">
    <source>
        <dbReference type="ARBA" id="ARBA00023235"/>
    </source>
</evidence>
<dbReference type="PROSITE" id="PS50404">
    <property type="entry name" value="GST_NTER"/>
    <property type="match status" value="1"/>
</dbReference>
<dbReference type="InterPro" id="IPR040079">
    <property type="entry name" value="Glutathione_S-Trfase"/>
</dbReference>
<dbReference type="InterPro" id="IPR034330">
    <property type="entry name" value="GST_Zeta_C"/>
</dbReference>
<dbReference type="CDD" id="cd03042">
    <property type="entry name" value="GST_N_Zeta"/>
    <property type="match status" value="1"/>
</dbReference>
<dbReference type="VEuPathDB" id="FungiDB:M747DRAFT_130092"/>
<comment type="pathway">
    <text evidence="1">Amino-acid degradation.</text>
</comment>
<name>A0A117E076_ASPNG</name>